<dbReference type="Pfam" id="PF13676">
    <property type="entry name" value="TIR_2"/>
    <property type="match status" value="1"/>
</dbReference>
<gene>
    <name evidence="5" type="ORF">DUNSADRAFT_17455</name>
</gene>
<keyword evidence="2 3" id="KW-0040">ANK repeat</keyword>
<dbReference type="SUPFAM" id="SSF52200">
    <property type="entry name" value="Toll/Interleukin receptor TIR domain"/>
    <property type="match status" value="1"/>
</dbReference>
<feature type="repeat" description="ANK" evidence="3">
    <location>
        <begin position="135"/>
        <end position="167"/>
    </location>
</feature>
<organism evidence="5 6">
    <name type="scientific">Dunaliella salina</name>
    <name type="common">Green alga</name>
    <name type="synonym">Protococcus salinus</name>
    <dbReference type="NCBI Taxonomy" id="3046"/>
    <lineage>
        <taxon>Eukaryota</taxon>
        <taxon>Viridiplantae</taxon>
        <taxon>Chlorophyta</taxon>
        <taxon>core chlorophytes</taxon>
        <taxon>Chlorophyceae</taxon>
        <taxon>CS clade</taxon>
        <taxon>Chlamydomonadales</taxon>
        <taxon>Dunaliellaceae</taxon>
        <taxon>Dunaliella</taxon>
    </lineage>
</organism>
<feature type="domain" description="TIR" evidence="4">
    <location>
        <begin position="221"/>
        <end position="335"/>
    </location>
</feature>
<protein>
    <submittedName>
        <fullName evidence="5">Ankyrin repeat-containing domain protein</fullName>
    </submittedName>
</protein>
<dbReference type="InterPro" id="IPR000157">
    <property type="entry name" value="TIR_dom"/>
</dbReference>
<evidence type="ECO:0000259" key="4">
    <source>
        <dbReference type="Pfam" id="PF13676"/>
    </source>
</evidence>
<keyword evidence="6" id="KW-1185">Reference proteome</keyword>
<dbReference type="PROSITE" id="PS50297">
    <property type="entry name" value="ANK_REP_REGION"/>
    <property type="match status" value="5"/>
</dbReference>
<dbReference type="InterPro" id="IPR036770">
    <property type="entry name" value="Ankyrin_rpt-contain_sf"/>
</dbReference>
<dbReference type="PROSITE" id="PS50088">
    <property type="entry name" value="ANK_REPEAT"/>
    <property type="match status" value="5"/>
</dbReference>
<dbReference type="Pfam" id="PF12796">
    <property type="entry name" value="Ank_2"/>
    <property type="match status" value="2"/>
</dbReference>
<dbReference type="EMBL" id="MU070286">
    <property type="protein sequence ID" value="KAF5828551.1"/>
    <property type="molecule type" value="Genomic_DNA"/>
</dbReference>
<feature type="repeat" description="ANK" evidence="3">
    <location>
        <begin position="69"/>
        <end position="101"/>
    </location>
</feature>
<evidence type="ECO:0000256" key="1">
    <source>
        <dbReference type="ARBA" id="ARBA00022737"/>
    </source>
</evidence>
<evidence type="ECO:0000313" key="5">
    <source>
        <dbReference type="EMBL" id="KAF5828551.1"/>
    </source>
</evidence>
<evidence type="ECO:0000313" key="6">
    <source>
        <dbReference type="Proteomes" id="UP000815325"/>
    </source>
</evidence>
<feature type="repeat" description="ANK" evidence="3">
    <location>
        <begin position="3"/>
        <end position="35"/>
    </location>
</feature>
<feature type="repeat" description="ANK" evidence="3">
    <location>
        <begin position="102"/>
        <end position="134"/>
    </location>
</feature>
<name>A0ABQ7G1R6_DUNSA</name>
<dbReference type="Pfam" id="PF13637">
    <property type="entry name" value="Ank_4"/>
    <property type="match status" value="1"/>
</dbReference>
<dbReference type="SMART" id="SM00248">
    <property type="entry name" value="ANK"/>
    <property type="match status" value="6"/>
</dbReference>
<dbReference type="SUPFAM" id="SSF48403">
    <property type="entry name" value="Ankyrin repeat"/>
    <property type="match status" value="1"/>
</dbReference>
<dbReference type="PANTHER" id="PTHR24171:SF9">
    <property type="entry name" value="ANKYRIN REPEAT DOMAIN-CONTAINING PROTEIN 39"/>
    <property type="match status" value="1"/>
</dbReference>
<accession>A0ABQ7G1R6</accession>
<reference evidence="5" key="1">
    <citation type="submission" date="2017-08" db="EMBL/GenBank/DDBJ databases">
        <authorList>
            <person name="Polle J.E."/>
            <person name="Barry K."/>
            <person name="Cushman J."/>
            <person name="Schmutz J."/>
            <person name="Tran D."/>
            <person name="Hathwaick L.T."/>
            <person name="Yim W.C."/>
            <person name="Jenkins J."/>
            <person name="Mckie-Krisberg Z.M."/>
            <person name="Prochnik S."/>
            <person name="Lindquist E."/>
            <person name="Dockter R.B."/>
            <person name="Adam C."/>
            <person name="Molina H."/>
            <person name="Bunkerborg J."/>
            <person name="Jin E."/>
            <person name="Buchheim M."/>
            <person name="Magnuson J."/>
        </authorList>
    </citation>
    <scope>NUCLEOTIDE SEQUENCE</scope>
    <source>
        <strain evidence="5">CCAP 19/18</strain>
    </source>
</reference>
<dbReference type="PRINTS" id="PR01415">
    <property type="entry name" value="ANKYRIN"/>
</dbReference>
<sequence>MQDGHTPLYTASFKGHREVVRLLLDKGAAVDKENNGGFTPLYVASNNGHLDAVRLLLQRGAAVNKANNNGATPLYIASQKGRLDVAHMLLDKGAAIDKANKDGTTPLLMACLNGHKDVACLLLDKGAAVDRAGKNGDTPIMVACSNGQMPVAQLLCERGANVHASNKDGLTALDWANKKGHSAVAAYIKGQQDARTAARPAASPPVPKGSTGTSAQRKIDVFVSFRVKEADTEAIALKRALEAENLSVFCSSVDIPRGADWVRTITAALHAASMVVVLATPTYGSEGTDSFGTAEELSYAKKKKKLLYVVPMADEWEDPTTDVLLGMIQKGAQWVTDRNVAPSAIVNDIVGALQRSAV</sequence>
<evidence type="ECO:0000256" key="3">
    <source>
        <dbReference type="PROSITE-ProRule" id="PRU00023"/>
    </source>
</evidence>
<dbReference type="Proteomes" id="UP000815325">
    <property type="component" value="Unassembled WGS sequence"/>
</dbReference>
<comment type="caution">
    <text evidence="5">The sequence shown here is derived from an EMBL/GenBank/DDBJ whole genome shotgun (WGS) entry which is preliminary data.</text>
</comment>
<keyword evidence="1" id="KW-0677">Repeat</keyword>
<dbReference type="PANTHER" id="PTHR24171">
    <property type="entry name" value="ANKYRIN REPEAT DOMAIN-CONTAINING PROTEIN 39-RELATED"/>
    <property type="match status" value="1"/>
</dbReference>
<dbReference type="InterPro" id="IPR035897">
    <property type="entry name" value="Toll_tir_struct_dom_sf"/>
</dbReference>
<dbReference type="Gene3D" id="1.25.40.20">
    <property type="entry name" value="Ankyrin repeat-containing domain"/>
    <property type="match status" value="3"/>
</dbReference>
<feature type="repeat" description="ANK" evidence="3">
    <location>
        <begin position="36"/>
        <end position="68"/>
    </location>
</feature>
<proteinExistence type="predicted"/>
<dbReference type="Gene3D" id="3.40.50.10140">
    <property type="entry name" value="Toll/interleukin-1 receptor homology (TIR) domain"/>
    <property type="match status" value="1"/>
</dbReference>
<evidence type="ECO:0000256" key="2">
    <source>
        <dbReference type="ARBA" id="ARBA00023043"/>
    </source>
</evidence>
<dbReference type="InterPro" id="IPR002110">
    <property type="entry name" value="Ankyrin_rpt"/>
</dbReference>